<evidence type="ECO:0000259" key="4">
    <source>
        <dbReference type="SMART" id="SM00822"/>
    </source>
</evidence>
<dbReference type="PANTHER" id="PTHR44196">
    <property type="entry name" value="DEHYDROGENASE/REDUCTASE SDR FAMILY MEMBER 7B"/>
    <property type="match status" value="1"/>
</dbReference>
<dbReference type="InterPro" id="IPR057326">
    <property type="entry name" value="KR_dom"/>
</dbReference>
<comment type="caution">
    <text evidence="5">The sequence shown here is derived from an EMBL/GenBank/DDBJ whole genome shotgun (WGS) entry which is preliminary data.</text>
</comment>
<feature type="domain" description="Ketoreductase" evidence="4">
    <location>
        <begin position="9"/>
        <end position="214"/>
    </location>
</feature>
<dbReference type="PRINTS" id="PR00080">
    <property type="entry name" value="SDRFAMILY"/>
</dbReference>
<dbReference type="InterPro" id="IPR020904">
    <property type="entry name" value="Sc_DH/Rdtase_CS"/>
</dbReference>
<evidence type="ECO:0000313" key="5">
    <source>
        <dbReference type="EMBL" id="MBM9478147.1"/>
    </source>
</evidence>
<dbReference type="PROSITE" id="PS00061">
    <property type="entry name" value="ADH_SHORT"/>
    <property type="match status" value="1"/>
</dbReference>
<dbReference type="InterPro" id="IPR002347">
    <property type="entry name" value="SDR_fam"/>
</dbReference>
<gene>
    <name evidence="5" type="ORF">JL107_16995</name>
</gene>
<dbReference type="CDD" id="cd05233">
    <property type="entry name" value="SDR_c"/>
    <property type="match status" value="1"/>
</dbReference>
<keyword evidence="2" id="KW-0560">Oxidoreductase</keyword>
<protein>
    <submittedName>
        <fullName evidence="5">SDR family oxidoreductase</fullName>
    </submittedName>
</protein>
<dbReference type="AlphaFoldDB" id="A0A938YLE3"/>
<sequence length="284" mass="29412">MRDLDFAGGVAVVTGAAGGIGAALATRLAASGCSLALIDRDADALSARVDELRTRFPRVEITGHTADLADIDAIPALARTVLAAHPRVTLLINNAGIALGGTFDQVSAEDVDAVLTVNLHAVIAMTRAFLPALRASPGSHLVNLSSLFGLVAPAGQVAYATSKFAVRGFSEAMRAELAPLGIGVTVVHPGGIATNIATHARVGAGLDEAGWRDGLAGMQTLLRMPPADAARIILRAVQRRRGRVVVGRDAQALDLLARLLPVGYTRVLAAGTHLTRLRGGRRRS</sequence>
<proteinExistence type="inferred from homology"/>
<evidence type="ECO:0000256" key="2">
    <source>
        <dbReference type="ARBA" id="ARBA00023002"/>
    </source>
</evidence>
<name>A0A938YLE3_9ACTN</name>
<comment type="similarity">
    <text evidence="1 3">Belongs to the short-chain dehydrogenases/reductases (SDR) family.</text>
</comment>
<evidence type="ECO:0000256" key="3">
    <source>
        <dbReference type="RuleBase" id="RU000363"/>
    </source>
</evidence>
<dbReference type="EMBL" id="JAERWL010000015">
    <property type="protein sequence ID" value="MBM9478147.1"/>
    <property type="molecule type" value="Genomic_DNA"/>
</dbReference>
<dbReference type="GO" id="GO:0016020">
    <property type="term" value="C:membrane"/>
    <property type="evidence" value="ECO:0007669"/>
    <property type="project" value="TreeGrafter"/>
</dbReference>
<dbReference type="PANTHER" id="PTHR44196:SF1">
    <property type="entry name" value="DEHYDROGENASE_REDUCTASE SDR FAMILY MEMBER 7B"/>
    <property type="match status" value="1"/>
</dbReference>
<dbReference type="Gene3D" id="3.40.50.720">
    <property type="entry name" value="NAD(P)-binding Rossmann-like Domain"/>
    <property type="match status" value="1"/>
</dbReference>
<dbReference type="SMART" id="SM00822">
    <property type="entry name" value="PKS_KR"/>
    <property type="match status" value="1"/>
</dbReference>
<organism evidence="5 6">
    <name type="scientific">Nakamurella flavida</name>
    <dbReference type="NCBI Taxonomy" id="363630"/>
    <lineage>
        <taxon>Bacteria</taxon>
        <taxon>Bacillati</taxon>
        <taxon>Actinomycetota</taxon>
        <taxon>Actinomycetes</taxon>
        <taxon>Nakamurellales</taxon>
        <taxon>Nakamurellaceae</taxon>
        <taxon>Nakamurella</taxon>
    </lineage>
</organism>
<dbReference type="PRINTS" id="PR00081">
    <property type="entry name" value="GDHRDH"/>
</dbReference>
<evidence type="ECO:0000256" key="1">
    <source>
        <dbReference type="ARBA" id="ARBA00006484"/>
    </source>
</evidence>
<reference evidence="5" key="1">
    <citation type="submission" date="2021-01" db="EMBL/GenBank/DDBJ databases">
        <title>KCTC 19127 draft genome.</title>
        <authorList>
            <person name="An D."/>
        </authorList>
    </citation>
    <scope>NUCLEOTIDE SEQUENCE</scope>
    <source>
        <strain evidence="5">KCTC 19127</strain>
    </source>
</reference>
<dbReference type="Pfam" id="PF00106">
    <property type="entry name" value="adh_short"/>
    <property type="match status" value="1"/>
</dbReference>
<dbReference type="Proteomes" id="UP000663801">
    <property type="component" value="Unassembled WGS sequence"/>
</dbReference>
<dbReference type="GO" id="GO:0016491">
    <property type="term" value="F:oxidoreductase activity"/>
    <property type="evidence" value="ECO:0007669"/>
    <property type="project" value="UniProtKB-KW"/>
</dbReference>
<accession>A0A938YLE3</accession>
<dbReference type="RefSeq" id="WP_205258269.1">
    <property type="nucleotide sequence ID" value="NZ_BAAAPV010000002.1"/>
</dbReference>
<dbReference type="SUPFAM" id="SSF51735">
    <property type="entry name" value="NAD(P)-binding Rossmann-fold domains"/>
    <property type="match status" value="1"/>
</dbReference>
<dbReference type="InterPro" id="IPR036291">
    <property type="entry name" value="NAD(P)-bd_dom_sf"/>
</dbReference>
<evidence type="ECO:0000313" key="6">
    <source>
        <dbReference type="Proteomes" id="UP000663801"/>
    </source>
</evidence>
<keyword evidence="6" id="KW-1185">Reference proteome</keyword>